<accession>A0ABV3AH94</accession>
<feature type="compositionally biased region" description="Low complexity" evidence="1">
    <location>
        <begin position="138"/>
        <end position="156"/>
    </location>
</feature>
<organism evidence="3 4">
    <name type="scientific">Streptomyces flaveolus</name>
    <dbReference type="NCBI Taxonomy" id="67297"/>
    <lineage>
        <taxon>Bacteria</taxon>
        <taxon>Bacillati</taxon>
        <taxon>Actinomycetota</taxon>
        <taxon>Actinomycetes</taxon>
        <taxon>Kitasatosporales</taxon>
        <taxon>Streptomycetaceae</taxon>
        <taxon>Streptomyces</taxon>
    </lineage>
</organism>
<keyword evidence="2" id="KW-0812">Transmembrane</keyword>
<feature type="transmembrane region" description="Helical" evidence="2">
    <location>
        <begin position="167"/>
        <end position="192"/>
    </location>
</feature>
<feature type="compositionally biased region" description="Low complexity" evidence="1">
    <location>
        <begin position="293"/>
        <end position="302"/>
    </location>
</feature>
<evidence type="ECO:0000313" key="4">
    <source>
        <dbReference type="Proteomes" id="UP001551011"/>
    </source>
</evidence>
<feature type="region of interest" description="Disordered" evidence="1">
    <location>
        <begin position="282"/>
        <end position="302"/>
    </location>
</feature>
<feature type="region of interest" description="Disordered" evidence="1">
    <location>
        <begin position="377"/>
        <end position="402"/>
    </location>
</feature>
<dbReference type="RefSeq" id="WP_158712548.1">
    <property type="nucleotide sequence ID" value="NZ_JBEXDP010000041.1"/>
</dbReference>
<comment type="caution">
    <text evidence="3">The sequence shown here is derived from an EMBL/GenBank/DDBJ whole genome shotgun (WGS) entry which is preliminary data.</text>
</comment>
<dbReference type="Proteomes" id="UP001551011">
    <property type="component" value="Unassembled WGS sequence"/>
</dbReference>
<protein>
    <recommendedName>
        <fullName evidence="5">Integral membrane protein</fullName>
    </recommendedName>
</protein>
<name>A0ABV3AH94_9ACTN</name>
<feature type="region of interest" description="Disordered" evidence="1">
    <location>
        <begin position="97"/>
        <end position="116"/>
    </location>
</feature>
<dbReference type="EMBL" id="JBFAEG010000025">
    <property type="protein sequence ID" value="MEU5711150.1"/>
    <property type="molecule type" value="Genomic_DNA"/>
</dbReference>
<keyword evidence="2" id="KW-1133">Transmembrane helix</keyword>
<gene>
    <name evidence="3" type="ORF">AB0H04_30495</name>
</gene>
<feature type="region of interest" description="Disordered" evidence="1">
    <location>
        <begin position="129"/>
        <end position="159"/>
    </location>
</feature>
<feature type="compositionally biased region" description="Polar residues" evidence="1">
    <location>
        <begin position="97"/>
        <end position="109"/>
    </location>
</feature>
<feature type="compositionally biased region" description="Low complexity" evidence="1">
    <location>
        <begin position="387"/>
        <end position="400"/>
    </location>
</feature>
<keyword evidence="4" id="KW-1185">Reference proteome</keyword>
<proteinExistence type="predicted"/>
<evidence type="ECO:0000256" key="1">
    <source>
        <dbReference type="SAM" id="MobiDB-lite"/>
    </source>
</evidence>
<evidence type="ECO:0008006" key="5">
    <source>
        <dbReference type="Google" id="ProtNLM"/>
    </source>
</evidence>
<feature type="transmembrane region" description="Helical" evidence="2">
    <location>
        <begin position="24"/>
        <end position="49"/>
    </location>
</feature>
<reference evidence="3 4" key="1">
    <citation type="submission" date="2024-06" db="EMBL/GenBank/DDBJ databases">
        <title>The Natural Products Discovery Center: Release of the First 8490 Sequenced Strains for Exploring Actinobacteria Biosynthetic Diversity.</title>
        <authorList>
            <person name="Kalkreuter E."/>
            <person name="Kautsar S.A."/>
            <person name="Yang D."/>
            <person name="Bader C.D."/>
            <person name="Teijaro C.N."/>
            <person name="Fluegel L."/>
            <person name="Davis C.M."/>
            <person name="Simpson J.R."/>
            <person name="Lauterbach L."/>
            <person name="Steele A.D."/>
            <person name="Gui C."/>
            <person name="Meng S."/>
            <person name="Li G."/>
            <person name="Viehrig K."/>
            <person name="Ye F."/>
            <person name="Su P."/>
            <person name="Kiefer A.F."/>
            <person name="Nichols A."/>
            <person name="Cepeda A.J."/>
            <person name="Yan W."/>
            <person name="Fan B."/>
            <person name="Jiang Y."/>
            <person name="Adhikari A."/>
            <person name="Zheng C.-J."/>
            <person name="Schuster L."/>
            <person name="Cowan T.M."/>
            <person name="Smanski M.J."/>
            <person name="Chevrette M.G."/>
            <person name="De Carvalho L.P.S."/>
            <person name="Shen B."/>
        </authorList>
    </citation>
    <scope>NUCLEOTIDE SEQUENCE [LARGE SCALE GENOMIC DNA]</scope>
    <source>
        <strain evidence="3 4">NPDC020594</strain>
    </source>
</reference>
<evidence type="ECO:0000313" key="3">
    <source>
        <dbReference type="EMBL" id="MEU5711150.1"/>
    </source>
</evidence>
<evidence type="ECO:0000256" key="2">
    <source>
        <dbReference type="SAM" id="Phobius"/>
    </source>
</evidence>
<sequence>MSNTAGGPPGRGPRHATGRDTAHGVLRALTVLLLVCLTAFGAACAANAADSADGDGLVKVFVVPDPAQTGGTLDTLRTIAADTLGDASRSGEIFTLNRGQTQRDGSALTSPDEPLHPGWILRLPPDASGPDVQLARDGSVASGSSPGTGTGTAPPADGGGGTTTSVFTIPLAAAIAVVVAVLLALVTGALVARGRTRATVDAVARAVRRLGAPVRRRRRLTLRRALGRRLAADTASLRRAYAVLGEVTAAPEGRERPVYAVRVDDAGATVWLEASDTVAPPWRHTDGTRWSRPAGGAAAPAPDSATEACLVRVGYDAEGEPVFVDLSRLDGVLSVTGDQSVARDVLGNLLTEIALSRPGIPVTVLSGPDSVPLPVPGTLVQVPRPTVPTAGPGEPEGGTVRATASRRPVRGLVVMTGTPSEHEAADLAALCGPGGAGWTGLVYGDVGGAHWRWHTDADGDVDLPVLGVRLIVPA</sequence>
<keyword evidence="2" id="KW-0472">Membrane</keyword>